<dbReference type="EMBL" id="BMXG01000007">
    <property type="protein sequence ID" value="GHB99601.1"/>
    <property type="molecule type" value="Genomic_DNA"/>
</dbReference>
<keyword evidence="3" id="KW-1185">Reference proteome</keyword>
<feature type="transmembrane region" description="Helical" evidence="1">
    <location>
        <begin position="171"/>
        <end position="192"/>
    </location>
</feature>
<keyword evidence="1" id="KW-1133">Transmembrane helix</keyword>
<feature type="transmembrane region" description="Helical" evidence="1">
    <location>
        <begin position="62"/>
        <end position="83"/>
    </location>
</feature>
<protein>
    <submittedName>
        <fullName evidence="2">Uncharacterized protein</fullName>
    </submittedName>
</protein>
<organism evidence="2 3">
    <name type="scientific">Cerasicoccus arenae</name>
    <dbReference type="NCBI Taxonomy" id="424488"/>
    <lineage>
        <taxon>Bacteria</taxon>
        <taxon>Pseudomonadati</taxon>
        <taxon>Verrucomicrobiota</taxon>
        <taxon>Opitutia</taxon>
        <taxon>Puniceicoccales</taxon>
        <taxon>Cerasicoccaceae</taxon>
        <taxon>Cerasicoccus</taxon>
    </lineage>
</organism>
<evidence type="ECO:0000313" key="2">
    <source>
        <dbReference type="EMBL" id="GHB99601.1"/>
    </source>
</evidence>
<feature type="transmembrane region" description="Helical" evidence="1">
    <location>
        <begin position="123"/>
        <end position="141"/>
    </location>
</feature>
<feature type="transmembrane region" description="Helical" evidence="1">
    <location>
        <begin position="30"/>
        <end position="50"/>
    </location>
</feature>
<evidence type="ECO:0000313" key="3">
    <source>
        <dbReference type="Proteomes" id="UP000642829"/>
    </source>
</evidence>
<dbReference type="RefSeq" id="WP_189513519.1">
    <property type="nucleotide sequence ID" value="NZ_BMXG01000007.1"/>
</dbReference>
<dbReference type="Proteomes" id="UP000642829">
    <property type="component" value="Unassembled WGS sequence"/>
</dbReference>
<sequence length="204" mass="22628">MVAIARRPTAEKAEMEIALERTSQVAVSRMLLLVFWGLILAKCSLLQWAILNYDVPVDGGLFIWLPSFLFGAVCSFVYGKVTLEEFHRTPLTSRLVRGIWAACIAAMALFGVVAVGLGGMSPFLLPAIFAVLMGVGFFIQAMIDPRPYLRAAAVGWWLGSIWLFYEASISALLSLSILIITMQVIPTTLLFWQEKQALKRSNRN</sequence>
<reference evidence="2" key="2">
    <citation type="submission" date="2020-09" db="EMBL/GenBank/DDBJ databases">
        <authorList>
            <person name="Sun Q."/>
            <person name="Kim S."/>
        </authorList>
    </citation>
    <scope>NUCLEOTIDE SEQUENCE</scope>
    <source>
        <strain evidence="2">KCTC 12870</strain>
    </source>
</reference>
<feature type="transmembrane region" description="Helical" evidence="1">
    <location>
        <begin position="95"/>
        <end position="117"/>
    </location>
</feature>
<dbReference type="AlphaFoldDB" id="A0A8J3DB39"/>
<reference evidence="2" key="1">
    <citation type="journal article" date="2014" name="Int. J. Syst. Evol. Microbiol.">
        <title>Complete genome sequence of Corynebacterium casei LMG S-19264T (=DSM 44701T), isolated from a smear-ripened cheese.</title>
        <authorList>
            <consortium name="US DOE Joint Genome Institute (JGI-PGF)"/>
            <person name="Walter F."/>
            <person name="Albersmeier A."/>
            <person name="Kalinowski J."/>
            <person name="Ruckert C."/>
        </authorList>
    </citation>
    <scope>NUCLEOTIDE SEQUENCE</scope>
    <source>
        <strain evidence="2">KCTC 12870</strain>
    </source>
</reference>
<gene>
    <name evidence="2" type="ORF">GCM10007047_14850</name>
</gene>
<proteinExistence type="predicted"/>
<keyword evidence="1" id="KW-0812">Transmembrane</keyword>
<accession>A0A8J3DB39</accession>
<name>A0A8J3DB39_9BACT</name>
<feature type="transmembrane region" description="Helical" evidence="1">
    <location>
        <begin position="148"/>
        <end position="165"/>
    </location>
</feature>
<comment type="caution">
    <text evidence="2">The sequence shown here is derived from an EMBL/GenBank/DDBJ whole genome shotgun (WGS) entry which is preliminary data.</text>
</comment>
<evidence type="ECO:0000256" key="1">
    <source>
        <dbReference type="SAM" id="Phobius"/>
    </source>
</evidence>
<keyword evidence="1" id="KW-0472">Membrane</keyword>